<evidence type="ECO:0000313" key="16">
    <source>
        <dbReference type="Proteomes" id="UP000178606"/>
    </source>
</evidence>
<dbReference type="Pfam" id="PF00162">
    <property type="entry name" value="PGK"/>
    <property type="match status" value="1"/>
</dbReference>
<sequence length="397" mass="42641">MRKLSVEDLSVRGRRVLTRVDFNVPLEGMKVADEARIRESLPTLRSILDRGGRLILMSHLGRPDGKVVPRLSLRPVADRLSELLGRPVTTAPDCVGPDVERLVSGLKDGDALLLENLRFHPEEEKNDPVFSERLANLGDLYVNDAFGTAHRAHASTEGVTRHFAQRAAGLLMIREIDYLGAALAAPSRPFVAVLGGAKVSGKIDVIHNLLPKVDALLIGGGMACTFFKAQGLEIGKSLLEPDRVEVARQVLAEAERQKVRLLLPTDCIVADRFAPDAQKKAVPKECIPADWQVLDIGPETVRRFSDEVRPARTVVWNGPLGVFEMDAFAEGTNAVARALADATDRGTVSIIGGGDSAAAVAKAGVERRMTHISTGGGASLEFLEGKALPGVAALTDK</sequence>
<dbReference type="UniPathway" id="UPA00109">
    <property type="reaction ID" value="UER00185"/>
</dbReference>
<dbReference type="HAMAP" id="MF_00145">
    <property type="entry name" value="Phosphoglyc_kinase"/>
    <property type="match status" value="1"/>
</dbReference>
<evidence type="ECO:0000256" key="7">
    <source>
        <dbReference type="ARBA" id="ARBA00022679"/>
    </source>
</evidence>
<dbReference type="GO" id="GO:0004618">
    <property type="term" value="F:phosphoglycerate kinase activity"/>
    <property type="evidence" value="ECO:0007669"/>
    <property type="project" value="UniProtKB-UniRule"/>
</dbReference>
<dbReference type="GO" id="GO:0005524">
    <property type="term" value="F:ATP binding"/>
    <property type="evidence" value="ECO:0007669"/>
    <property type="project" value="UniProtKB-KW"/>
</dbReference>
<comment type="catalytic activity">
    <reaction evidence="1 11 14">
        <text>(2R)-3-phosphoglycerate + ATP = (2R)-3-phospho-glyceroyl phosphate + ADP</text>
        <dbReference type="Rhea" id="RHEA:14801"/>
        <dbReference type="ChEBI" id="CHEBI:30616"/>
        <dbReference type="ChEBI" id="CHEBI:57604"/>
        <dbReference type="ChEBI" id="CHEBI:58272"/>
        <dbReference type="ChEBI" id="CHEBI:456216"/>
        <dbReference type="EC" id="2.7.2.3"/>
    </reaction>
</comment>
<evidence type="ECO:0000256" key="3">
    <source>
        <dbReference type="ARBA" id="ARBA00008982"/>
    </source>
</evidence>
<feature type="binding site" evidence="11">
    <location>
        <position position="118"/>
    </location>
    <ligand>
        <name>substrate</name>
    </ligand>
</feature>
<dbReference type="InterPro" id="IPR001576">
    <property type="entry name" value="Phosphoglycerate_kinase"/>
</dbReference>
<dbReference type="CDD" id="cd00318">
    <property type="entry name" value="Phosphoglycerate_kinase"/>
    <property type="match status" value="1"/>
</dbReference>
<dbReference type="PIRSF" id="PIRSF000724">
    <property type="entry name" value="Pgk"/>
    <property type="match status" value="1"/>
</dbReference>
<dbReference type="EMBL" id="MFKF01000428">
    <property type="protein sequence ID" value="OGG43659.1"/>
    <property type="molecule type" value="Genomic_DNA"/>
</dbReference>
<feature type="binding site" evidence="12">
    <location>
        <position position="36"/>
    </location>
    <ligand>
        <name>(2R)-3-phosphoglycerate</name>
        <dbReference type="ChEBI" id="CHEBI:58272"/>
    </ligand>
</feature>
<feature type="binding site" evidence="11 13">
    <location>
        <position position="324"/>
    </location>
    <ligand>
        <name>ATP</name>
        <dbReference type="ChEBI" id="CHEBI:30616"/>
    </ligand>
</feature>
<dbReference type="InterPro" id="IPR015824">
    <property type="entry name" value="Phosphoglycerate_kinase_N"/>
</dbReference>
<evidence type="ECO:0000256" key="5">
    <source>
        <dbReference type="ARBA" id="ARBA00013061"/>
    </source>
</evidence>
<name>A0A1F6C384_HANXR</name>
<dbReference type="SUPFAM" id="SSF53748">
    <property type="entry name" value="Phosphoglycerate kinase"/>
    <property type="match status" value="1"/>
</dbReference>
<keyword evidence="10 11" id="KW-0067">ATP-binding</keyword>
<dbReference type="GO" id="GO:0043531">
    <property type="term" value="F:ADP binding"/>
    <property type="evidence" value="ECO:0007669"/>
    <property type="project" value="TreeGrafter"/>
</dbReference>
<comment type="caution">
    <text evidence="15">The sequence shown here is derived from an EMBL/GenBank/DDBJ whole genome shotgun (WGS) entry which is preliminary data.</text>
</comment>
<dbReference type="GO" id="GO:0006094">
    <property type="term" value="P:gluconeogenesis"/>
    <property type="evidence" value="ECO:0007669"/>
    <property type="project" value="TreeGrafter"/>
</dbReference>
<feature type="binding site" evidence="11">
    <location>
        <position position="151"/>
    </location>
    <ligand>
        <name>substrate</name>
    </ligand>
</feature>
<reference evidence="15 16" key="1">
    <citation type="journal article" date="2016" name="Nat. Commun.">
        <title>Thousands of microbial genomes shed light on interconnected biogeochemical processes in an aquifer system.</title>
        <authorList>
            <person name="Anantharaman K."/>
            <person name="Brown C.T."/>
            <person name="Hug L.A."/>
            <person name="Sharon I."/>
            <person name="Castelle C.J."/>
            <person name="Probst A.J."/>
            <person name="Thomas B.C."/>
            <person name="Singh A."/>
            <person name="Wilkins M.J."/>
            <person name="Karaoz U."/>
            <person name="Brodie E.L."/>
            <person name="Williams K.H."/>
            <person name="Hubbard S.S."/>
            <person name="Banfield J.F."/>
        </authorList>
    </citation>
    <scope>NUCLEOTIDE SEQUENCE [LARGE SCALE GENOMIC DNA]</scope>
    <source>
        <strain evidence="16">RIFCSPLOWO2_12_FULL_64_10</strain>
    </source>
</reference>
<dbReference type="AlphaFoldDB" id="A0A1F6C384"/>
<dbReference type="FunFam" id="3.40.50.1260:FF:000003">
    <property type="entry name" value="Phosphoglycerate kinase"/>
    <property type="match status" value="1"/>
</dbReference>
<dbReference type="FunFam" id="3.40.50.1260:FF:000006">
    <property type="entry name" value="Phosphoglycerate kinase"/>
    <property type="match status" value="1"/>
</dbReference>
<dbReference type="EC" id="2.7.2.3" evidence="5 11"/>
<evidence type="ECO:0000256" key="10">
    <source>
        <dbReference type="ARBA" id="ARBA00022840"/>
    </source>
</evidence>
<keyword evidence="11" id="KW-0963">Cytoplasm</keyword>
<feature type="binding site" evidence="11">
    <location>
        <position position="36"/>
    </location>
    <ligand>
        <name>substrate</name>
    </ligand>
</feature>
<dbReference type="InterPro" id="IPR036043">
    <property type="entry name" value="Phosphoglycerate_kinase_sf"/>
</dbReference>
<keyword evidence="11" id="KW-0324">Glycolysis</keyword>
<evidence type="ECO:0000256" key="14">
    <source>
        <dbReference type="RuleBase" id="RU000532"/>
    </source>
</evidence>
<feature type="binding site" evidence="12">
    <location>
        <position position="151"/>
    </location>
    <ligand>
        <name>(2R)-3-phosphoglycerate</name>
        <dbReference type="ChEBI" id="CHEBI:58272"/>
    </ligand>
</feature>
<feature type="binding site" evidence="11 12">
    <location>
        <begin position="59"/>
        <end position="62"/>
    </location>
    <ligand>
        <name>substrate</name>
    </ligand>
</feature>
<keyword evidence="7 11" id="KW-0808">Transferase</keyword>
<dbReference type="GO" id="GO:0005829">
    <property type="term" value="C:cytosol"/>
    <property type="evidence" value="ECO:0007669"/>
    <property type="project" value="UniProtKB-ARBA"/>
</dbReference>
<evidence type="ECO:0000313" key="15">
    <source>
        <dbReference type="EMBL" id="OGG43659.1"/>
    </source>
</evidence>
<organism evidence="15 16">
    <name type="scientific">Handelsmanbacteria sp. (strain RIFCSPLOWO2_12_FULL_64_10)</name>
    <dbReference type="NCBI Taxonomy" id="1817868"/>
    <lineage>
        <taxon>Bacteria</taxon>
        <taxon>Candidatus Handelsmaniibacteriota</taxon>
    </lineage>
</organism>
<feature type="binding site" evidence="12">
    <location>
        <position position="118"/>
    </location>
    <ligand>
        <name>(2R)-3-phosphoglycerate</name>
        <dbReference type="ChEBI" id="CHEBI:58272"/>
    </ligand>
</feature>
<evidence type="ECO:0000256" key="1">
    <source>
        <dbReference type="ARBA" id="ARBA00000642"/>
    </source>
</evidence>
<evidence type="ECO:0000256" key="6">
    <source>
        <dbReference type="ARBA" id="ARBA00016471"/>
    </source>
</evidence>
<evidence type="ECO:0000256" key="9">
    <source>
        <dbReference type="ARBA" id="ARBA00022777"/>
    </source>
</evidence>
<dbReference type="GO" id="GO:0006096">
    <property type="term" value="P:glycolytic process"/>
    <property type="evidence" value="ECO:0007669"/>
    <property type="project" value="UniProtKB-UniRule"/>
</dbReference>
<evidence type="ECO:0000256" key="8">
    <source>
        <dbReference type="ARBA" id="ARBA00022741"/>
    </source>
</evidence>
<feature type="binding site" evidence="11 12">
    <location>
        <begin position="21"/>
        <end position="23"/>
    </location>
    <ligand>
        <name>substrate</name>
    </ligand>
</feature>
<evidence type="ECO:0000256" key="4">
    <source>
        <dbReference type="ARBA" id="ARBA00011245"/>
    </source>
</evidence>
<comment type="subunit">
    <text evidence="4 11">Monomer.</text>
</comment>
<comment type="subcellular location">
    <subcellularLocation>
        <location evidence="11">Cytoplasm</location>
    </subcellularLocation>
</comment>
<keyword evidence="9 11" id="KW-0418">Kinase</keyword>
<comment type="pathway">
    <text evidence="2 11">Carbohydrate degradation; glycolysis; pyruvate from D-glyceraldehyde 3-phosphate: step 2/5.</text>
</comment>
<dbReference type="PRINTS" id="PR00477">
    <property type="entry name" value="PHGLYCKINASE"/>
</dbReference>
<dbReference type="Gene3D" id="3.40.50.1260">
    <property type="entry name" value="Phosphoglycerate kinase, N-terminal domain"/>
    <property type="match status" value="2"/>
</dbReference>
<dbReference type="Proteomes" id="UP000178606">
    <property type="component" value="Unassembled WGS sequence"/>
</dbReference>
<dbReference type="PANTHER" id="PTHR11406:SF23">
    <property type="entry name" value="PHOSPHOGLYCERATE KINASE 1, CHLOROPLASTIC-RELATED"/>
    <property type="match status" value="1"/>
</dbReference>
<comment type="caution">
    <text evidence="11">Lacks conserved residue(s) required for the propagation of feature annotation.</text>
</comment>
<dbReference type="PANTHER" id="PTHR11406">
    <property type="entry name" value="PHOSPHOGLYCERATE KINASE"/>
    <property type="match status" value="1"/>
</dbReference>
<evidence type="ECO:0000256" key="13">
    <source>
        <dbReference type="PIRSR" id="PIRSR000724-2"/>
    </source>
</evidence>
<protein>
    <recommendedName>
        <fullName evidence="6 11">Phosphoglycerate kinase</fullName>
        <ecNumber evidence="5 11">2.7.2.3</ecNumber>
    </recommendedName>
</protein>
<accession>A0A1F6C384</accession>
<comment type="similarity">
    <text evidence="3 11 14">Belongs to the phosphoglycerate kinase family.</text>
</comment>
<evidence type="ECO:0000256" key="12">
    <source>
        <dbReference type="PIRSR" id="PIRSR000724-1"/>
    </source>
</evidence>
<proteinExistence type="inferred from homology"/>
<evidence type="ECO:0000256" key="2">
    <source>
        <dbReference type="ARBA" id="ARBA00004838"/>
    </source>
</evidence>
<gene>
    <name evidence="11" type="primary">pgk</name>
    <name evidence="15" type="ORF">A3F84_25750</name>
</gene>
<keyword evidence="8 11" id="KW-0547">Nucleotide-binding</keyword>
<evidence type="ECO:0000256" key="11">
    <source>
        <dbReference type="HAMAP-Rule" id="MF_00145"/>
    </source>
</evidence>
<feature type="binding site" evidence="11 13">
    <location>
        <position position="202"/>
    </location>
    <ligand>
        <name>ATP</name>
        <dbReference type="ChEBI" id="CHEBI:30616"/>
    </ligand>
</feature>
<feature type="binding site" evidence="11 13">
    <location>
        <begin position="353"/>
        <end position="356"/>
    </location>
    <ligand>
        <name>ATP</name>
        <dbReference type="ChEBI" id="CHEBI:30616"/>
    </ligand>
</feature>